<name>A0A399EW58_9DEIN</name>
<gene>
    <name evidence="1" type="primary">mshB</name>
    <name evidence="1" type="ORF">Mrose_01233</name>
</gene>
<dbReference type="GO" id="GO:0035595">
    <property type="term" value="F:N-acetylglucosaminylinositol deacetylase activity"/>
    <property type="evidence" value="ECO:0007669"/>
    <property type="project" value="UniProtKB-EC"/>
</dbReference>
<evidence type="ECO:0000313" key="1">
    <source>
        <dbReference type="EMBL" id="RIH87676.1"/>
    </source>
</evidence>
<dbReference type="Proteomes" id="UP000265341">
    <property type="component" value="Unassembled WGS sequence"/>
</dbReference>
<keyword evidence="2" id="KW-1185">Reference proteome</keyword>
<dbReference type="InterPro" id="IPR024078">
    <property type="entry name" value="LmbE-like_dom_sf"/>
</dbReference>
<proteinExistence type="predicted"/>
<dbReference type="InterPro" id="IPR003737">
    <property type="entry name" value="GlcNAc_PI_deacetylase-related"/>
</dbReference>
<dbReference type="PANTHER" id="PTHR12993:SF29">
    <property type="entry name" value="BLR3841 PROTEIN"/>
    <property type="match status" value="1"/>
</dbReference>
<protein>
    <submittedName>
        <fullName evidence="1">1D-myo-inositol 2-acetamido-2-deoxy-alpha-D-glucopyranoside deacetylase</fullName>
        <ecNumber evidence="1">3.5.1.103</ecNumber>
    </submittedName>
</protein>
<accession>A0A399EW58</accession>
<dbReference type="SUPFAM" id="SSF102588">
    <property type="entry name" value="LmbE-like"/>
    <property type="match status" value="1"/>
</dbReference>
<comment type="caution">
    <text evidence="1">The sequence shown here is derived from an EMBL/GenBank/DDBJ whole genome shotgun (WGS) entry which is preliminary data.</text>
</comment>
<dbReference type="Gene3D" id="3.40.50.10320">
    <property type="entry name" value="LmbE-like"/>
    <property type="match status" value="1"/>
</dbReference>
<organism evidence="1 2">
    <name type="scientific">Calidithermus roseus</name>
    <dbReference type="NCBI Taxonomy" id="1644118"/>
    <lineage>
        <taxon>Bacteria</taxon>
        <taxon>Thermotogati</taxon>
        <taxon>Deinococcota</taxon>
        <taxon>Deinococci</taxon>
        <taxon>Thermales</taxon>
        <taxon>Thermaceae</taxon>
        <taxon>Calidithermus</taxon>
    </lineage>
</organism>
<dbReference type="PANTHER" id="PTHR12993">
    <property type="entry name" value="N-ACETYLGLUCOSAMINYL-PHOSPHATIDYLINOSITOL DE-N-ACETYLASE-RELATED"/>
    <property type="match status" value="1"/>
</dbReference>
<sequence>MGFVRRRFRKRYILLTTLLVVFVVINAPGIFAWGYGLYYRRSVSHLPQITLLNERMLVLSPHPDDESLCCAGAIQQVLRGGGEVWVLWFTNGDGFEWDASLLAHTLRPQGPASLELGRRRMEEARQAARRLGIPEGHLFFLGYPDRGLEALLWHSGGSPYRSRLTGVSYVPYSGTLSPGAPYTGESLRRDFRRVLERVRPTLVLAPSLKDAHPDHRAVGLLAQQEVPADRLRFWIVHGGLEWPLPKGLHPDLPLEPAPRGRGLPWQRLPLSPQERRAKLEALRAHATQMRLLARFLLAFVRENELFSSRSDVD</sequence>
<dbReference type="AlphaFoldDB" id="A0A399EW58"/>
<reference evidence="1 2" key="1">
    <citation type="submission" date="2018-08" db="EMBL/GenBank/DDBJ databases">
        <title>Meiothermus roseus NBRC 110900 genome sequencing project.</title>
        <authorList>
            <person name="Da Costa M.S."/>
            <person name="Albuquerque L."/>
            <person name="Raposo P."/>
            <person name="Froufe H.J.C."/>
            <person name="Barroso C.S."/>
            <person name="Egas C."/>
        </authorList>
    </citation>
    <scope>NUCLEOTIDE SEQUENCE [LARGE SCALE GENOMIC DNA]</scope>
    <source>
        <strain evidence="1 2">NBRC 110900</strain>
    </source>
</reference>
<dbReference type="Pfam" id="PF02585">
    <property type="entry name" value="PIG-L"/>
    <property type="match status" value="1"/>
</dbReference>
<evidence type="ECO:0000313" key="2">
    <source>
        <dbReference type="Proteomes" id="UP000265341"/>
    </source>
</evidence>
<dbReference type="EMBL" id="QWLA01000017">
    <property type="protein sequence ID" value="RIH87676.1"/>
    <property type="molecule type" value="Genomic_DNA"/>
</dbReference>
<dbReference type="EC" id="3.5.1.103" evidence="1"/>
<keyword evidence="1" id="KW-0378">Hydrolase</keyword>